<dbReference type="InterPro" id="IPR036390">
    <property type="entry name" value="WH_DNA-bd_sf"/>
</dbReference>
<dbReference type="PANTHER" id="PTHR34580:SF3">
    <property type="entry name" value="PROTEIN PAFB"/>
    <property type="match status" value="1"/>
</dbReference>
<evidence type="ECO:0000313" key="4">
    <source>
        <dbReference type="Proteomes" id="UP000293142"/>
    </source>
</evidence>
<evidence type="ECO:0000259" key="2">
    <source>
        <dbReference type="Pfam" id="PF13280"/>
    </source>
</evidence>
<sequence length="324" mass="37265">MSKADHMLSILWLLKKGRRMTAKQLAERLEINIRTVYRYIDSLCASGVPIVADSGHHGGYSLLGQFNDSPLLFDLEEQKALIHAAQFAQEAGYPYGERLQQAVQKLKMYTNQEQLLQIERHEQGLEVIGSSTDKSQVSMLQKLELGAADSRTVLMEYQKGYDSTVQERHLDIYGLVCWRHKWYAVGFCHLRGSIRSFRVDRIVSLQLTEERFERPAGFSARTFFLSNLLPKADGADPPIRIRIRGEEHAIDDLCGHWFLSHALAERSDTEAVFEMEERAIHTHIPYYLISYGGTIQIIEPKLLQQKMMGIVKELQTYYESLYVH</sequence>
<dbReference type="InterPro" id="IPR036388">
    <property type="entry name" value="WH-like_DNA-bd_sf"/>
</dbReference>
<feature type="domain" description="Helix-turn-helix type 11" evidence="1">
    <location>
        <begin position="8"/>
        <end position="60"/>
    </location>
</feature>
<dbReference type="Pfam" id="PF08279">
    <property type="entry name" value="HTH_11"/>
    <property type="match status" value="1"/>
</dbReference>
<dbReference type="SUPFAM" id="SSF46785">
    <property type="entry name" value="Winged helix' DNA-binding domain"/>
    <property type="match status" value="1"/>
</dbReference>
<dbReference type="PANTHER" id="PTHR34580">
    <property type="match status" value="1"/>
</dbReference>
<comment type="caution">
    <text evidence="3">The sequence shown here is derived from an EMBL/GenBank/DDBJ whole genome shotgun (WGS) entry which is preliminary data.</text>
</comment>
<dbReference type="InterPro" id="IPR013196">
    <property type="entry name" value="HTH_11"/>
</dbReference>
<name>A0A4Q9DS53_9BACL</name>
<dbReference type="Pfam" id="PF13280">
    <property type="entry name" value="WYL"/>
    <property type="match status" value="1"/>
</dbReference>
<dbReference type="InterPro" id="IPR051534">
    <property type="entry name" value="CBASS_pafABC_assoc_protein"/>
</dbReference>
<dbReference type="EMBL" id="SIRE01000006">
    <property type="protein sequence ID" value="TBL79689.1"/>
    <property type="molecule type" value="Genomic_DNA"/>
</dbReference>
<dbReference type="AlphaFoldDB" id="A0A4Q9DS53"/>
<dbReference type="Proteomes" id="UP000293142">
    <property type="component" value="Unassembled WGS sequence"/>
</dbReference>
<evidence type="ECO:0000313" key="3">
    <source>
        <dbReference type="EMBL" id="TBL79689.1"/>
    </source>
</evidence>
<reference evidence="3 4" key="1">
    <citation type="submission" date="2019-02" db="EMBL/GenBank/DDBJ databases">
        <title>Paenibacillus sp. nov., isolated from surface-sterilized tissue of Thalictrum simplex L.</title>
        <authorList>
            <person name="Tuo L."/>
        </authorList>
    </citation>
    <scope>NUCLEOTIDE SEQUENCE [LARGE SCALE GENOMIC DNA]</scope>
    <source>
        <strain evidence="3 4">N2SHLJ1</strain>
    </source>
</reference>
<organism evidence="3 4">
    <name type="scientific">Paenibacillus thalictri</name>
    <dbReference type="NCBI Taxonomy" id="2527873"/>
    <lineage>
        <taxon>Bacteria</taxon>
        <taxon>Bacillati</taxon>
        <taxon>Bacillota</taxon>
        <taxon>Bacilli</taxon>
        <taxon>Bacillales</taxon>
        <taxon>Paenibacillaceae</taxon>
        <taxon>Paenibacillus</taxon>
    </lineage>
</organism>
<gene>
    <name evidence="3" type="ORF">EYB31_08745</name>
</gene>
<accession>A0A4Q9DS53</accession>
<protein>
    <submittedName>
        <fullName evidence="3">YafY family transcriptional regulator</fullName>
    </submittedName>
</protein>
<proteinExistence type="predicted"/>
<evidence type="ECO:0000259" key="1">
    <source>
        <dbReference type="Pfam" id="PF08279"/>
    </source>
</evidence>
<keyword evidence="4" id="KW-1185">Reference proteome</keyword>
<dbReference type="InterPro" id="IPR026881">
    <property type="entry name" value="WYL_dom"/>
</dbReference>
<dbReference type="RefSeq" id="WP_131012933.1">
    <property type="nucleotide sequence ID" value="NZ_SIRE01000006.1"/>
</dbReference>
<dbReference type="OrthoDB" id="9767131at2"/>
<feature type="domain" description="WYL" evidence="2">
    <location>
        <begin position="140"/>
        <end position="206"/>
    </location>
</feature>
<dbReference type="PROSITE" id="PS52050">
    <property type="entry name" value="WYL"/>
    <property type="match status" value="1"/>
</dbReference>
<dbReference type="Gene3D" id="1.10.10.10">
    <property type="entry name" value="Winged helix-like DNA-binding domain superfamily/Winged helix DNA-binding domain"/>
    <property type="match status" value="1"/>
</dbReference>